<organism evidence="3">
    <name type="scientific">Ignisphaera aggregans</name>
    <dbReference type="NCBI Taxonomy" id="334771"/>
    <lineage>
        <taxon>Archaea</taxon>
        <taxon>Thermoproteota</taxon>
        <taxon>Thermoprotei</taxon>
        <taxon>Desulfurococcales</taxon>
        <taxon>Desulfurococcaceae</taxon>
        <taxon>Ignisphaera</taxon>
    </lineage>
</organism>
<proteinExistence type="predicted"/>
<reference evidence="3" key="1">
    <citation type="journal article" date="2020" name="mSystems">
        <title>Genome- and Community-Level Interaction Insights into Carbon Utilization and Element Cycling Functions of Hydrothermarchaeota in Hydrothermal Sediment.</title>
        <authorList>
            <person name="Zhou Z."/>
            <person name="Liu Y."/>
            <person name="Xu W."/>
            <person name="Pan J."/>
            <person name="Luo Z.H."/>
            <person name="Li M."/>
        </authorList>
    </citation>
    <scope>NUCLEOTIDE SEQUENCE [LARGE SCALE GENOMIC DNA]</scope>
    <source>
        <strain evidence="3">SpSt-637</strain>
        <strain evidence="2">SpSt-667</strain>
    </source>
</reference>
<dbReference type="EMBL" id="DTCK01000010">
    <property type="protein sequence ID" value="HGQ35319.1"/>
    <property type="molecule type" value="Genomic_DNA"/>
</dbReference>
<evidence type="ECO:0000259" key="1">
    <source>
        <dbReference type="Pfam" id="PF04126"/>
    </source>
</evidence>
<evidence type="ECO:0000313" key="2">
    <source>
        <dbReference type="EMBL" id="HGQ35319.1"/>
    </source>
</evidence>
<evidence type="ECO:0000313" key="3">
    <source>
        <dbReference type="EMBL" id="HGQ64581.1"/>
    </source>
</evidence>
<dbReference type="EMBL" id="DTBD01000039">
    <property type="protein sequence ID" value="HGQ64581.1"/>
    <property type="molecule type" value="Genomic_DNA"/>
</dbReference>
<dbReference type="Pfam" id="PF04126">
    <property type="entry name" value="Cyclophil_like"/>
    <property type="match status" value="1"/>
</dbReference>
<dbReference type="SUPFAM" id="SSF50891">
    <property type="entry name" value="Cyclophilin-like"/>
    <property type="match status" value="1"/>
</dbReference>
<dbReference type="InterPro" id="IPR029000">
    <property type="entry name" value="Cyclophilin-like_dom_sf"/>
</dbReference>
<name>A0A7C4JKK9_9CREN</name>
<dbReference type="InterPro" id="IPR025658">
    <property type="entry name" value="Cyclophilin_TM1367"/>
</dbReference>
<comment type="caution">
    <text evidence="3">The sequence shown here is derived from an EMBL/GenBank/DDBJ whole genome shotgun (WGS) entry which is preliminary data.</text>
</comment>
<gene>
    <name evidence="3" type="ORF">ENU08_04990</name>
    <name evidence="2" type="ORF">ENU41_01390</name>
</gene>
<protein>
    <recommendedName>
        <fullName evidence="1">Cyclophilin TM1367-like domain-containing protein</fullName>
    </recommendedName>
</protein>
<accession>A0A7C4JKK9</accession>
<feature type="domain" description="Cyclophilin TM1367-like" evidence="1">
    <location>
        <begin position="15"/>
        <end position="113"/>
    </location>
</feature>
<dbReference type="AlphaFoldDB" id="A0A7C4JKK9"/>
<sequence>MFMLECIFKDIGTSVVVDVKKYTREIEEKLPFNSSATVWKQEIYFPTPITLDLPRESLIHKIHRGGVYYWPPGKALCLFYGITQPYTPVAYIGEIVDPTHALYNIKNASSVEVFKHTVDNQFTSIAEVLNKLGYTIATPLRNGEKVVVAYKLVDGRRYSIQLYVEDYGIHIESEGVVRYRDDLKSYLEISALNEVVSGYARLDLSEEGFIVLTAAIDSINEMEEAIRDLEKSVDRAVFIAKI</sequence>
<dbReference type="Gene3D" id="2.40.100.20">
    <property type="match status" value="1"/>
</dbReference>